<dbReference type="Proteomes" id="UP000314294">
    <property type="component" value="Unassembled WGS sequence"/>
</dbReference>
<accession>A0A4Z2FL33</accession>
<keyword evidence="3" id="KW-1185">Reference proteome</keyword>
<dbReference type="AlphaFoldDB" id="A0A4Z2FL33"/>
<evidence type="ECO:0000256" key="1">
    <source>
        <dbReference type="SAM" id="MobiDB-lite"/>
    </source>
</evidence>
<reference evidence="2 3" key="1">
    <citation type="submission" date="2019-03" db="EMBL/GenBank/DDBJ databases">
        <title>First draft genome of Liparis tanakae, snailfish: a comprehensive survey of snailfish specific genes.</title>
        <authorList>
            <person name="Kim W."/>
            <person name="Song I."/>
            <person name="Jeong J.-H."/>
            <person name="Kim D."/>
            <person name="Kim S."/>
            <person name="Ryu S."/>
            <person name="Song J.Y."/>
            <person name="Lee S.K."/>
        </authorList>
    </citation>
    <scope>NUCLEOTIDE SEQUENCE [LARGE SCALE GENOMIC DNA]</scope>
    <source>
        <tissue evidence="2">Muscle</tissue>
    </source>
</reference>
<evidence type="ECO:0000313" key="2">
    <source>
        <dbReference type="EMBL" id="TNN41484.1"/>
    </source>
</evidence>
<organism evidence="2 3">
    <name type="scientific">Liparis tanakae</name>
    <name type="common">Tanaka's snailfish</name>
    <dbReference type="NCBI Taxonomy" id="230148"/>
    <lineage>
        <taxon>Eukaryota</taxon>
        <taxon>Metazoa</taxon>
        <taxon>Chordata</taxon>
        <taxon>Craniata</taxon>
        <taxon>Vertebrata</taxon>
        <taxon>Euteleostomi</taxon>
        <taxon>Actinopterygii</taxon>
        <taxon>Neopterygii</taxon>
        <taxon>Teleostei</taxon>
        <taxon>Neoteleostei</taxon>
        <taxon>Acanthomorphata</taxon>
        <taxon>Eupercaria</taxon>
        <taxon>Perciformes</taxon>
        <taxon>Cottioidei</taxon>
        <taxon>Cottales</taxon>
        <taxon>Liparidae</taxon>
        <taxon>Liparis</taxon>
    </lineage>
</organism>
<feature type="compositionally biased region" description="Basic and acidic residues" evidence="1">
    <location>
        <begin position="93"/>
        <end position="110"/>
    </location>
</feature>
<evidence type="ECO:0000313" key="3">
    <source>
        <dbReference type="Proteomes" id="UP000314294"/>
    </source>
</evidence>
<gene>
    <name evidence="2" type="ORF">EYF80_048342</name>
</gene>
<name>A0A4Z2FL33_9TELE</name>
<protein>
    <submittedName>
        <fullName evidence="2">Uncharacterized protein</fullName>
    </submittedName>
</protein>
<proteinExistence type="predicted"/>
<feature type="region of interest" description="Disordered" evidence="1">
    <location>
        <begin position="86"/>
        <end position="126"/>
    </location>
</feature>
<dbReference type="EMBL" id="SRLO01001104">
    <property type="protein sequence ID" value="TNN41484.1"/>
    <property type="molecule type" value="Genomic_DNA"/>
</dbReference>
<comment type="caution">
    <text evidence="2">The sequence shown here is derived from an EMBL/GenBank/DDBJ whole genome shotgun (WGS) entry which is preliminary data.</text>
</comment>
<sequence length="164" mass="18338">MKKKHKARGEARIFQVSLSFPHLGDRQLQLNHVLGLGHRRLEGRVQEQDAVQVLPASHCIVVHKKNLVHCWKVLTPDSTAGFSCDGNRGQKMVSEERRAQPVSRSPRESVDNPEVAPRRCRGTTRGLRDSPCAADAWRMAPDVPSITLMLPRLVTAKIALRAGW</sequence>